<evidence type="ECO:0000259" key="10">
    <source>
        <dbReference type="PROSITE" id="PS51044"/>
    </source>
</evidence>
<feature type="compositionally biased region" description="Low complexity" evidence="9">
    <location>
        <begin position="675"/>
        <end position="686"/>
    </location>
</feature>
<feature type="domain" description="SP-RING-type" evidence="10">
    <location>
        <begin position="378"/>
        <end position="463"/>
    </location>
</feature>
<dbReference type="Pfam" id="PF02891">
    <property type="entry name" value="zf-MIZ"/>
    <property type="match status" value="1"/>
</dbReference>
<feature type="compositionally biased region" description="Basic and acidic residues" evidence="9">
    <location>
        <begin position="500"/>
        <end position="509"/>
    </location>
</feature>
<keyword evidence="7" id="KW-0862">Zinc</keyword>
<dbReference type="PROSITE" id="PS51044">
    <property type="entry name" value="ZF_SP_RING"/>
    <property type="match status" value="1"/>
</dbReference>
<dbReference type="GO" id="GO:0008270">
    <property type="term" value="F:zinc ion binding"/>
    <property type="evidence" value="ECO:0007669"/>
    <property type="project" value="UniProtKB-KW"/>
</dbReference>
<dbReference type="PROSITE" id="PS51466">
    <property type="entry name" value="PINIT"/>
    <property type="match status" value="1"/>
</dbReference>
<name>A0A077QW93_9BASI</name>
<evidence type="ECO:0000256" key="3">
    <source>
        <dbReference type="ARBA" id="ARBA00022679"/>
    </source>
</evidence>
<keyword evidence="5 8" id="KW-0863">Zinc-finger</keyword>
<comment type="similarity">
    <text evidence="2">Belongs to the PIAS family.</text>
</comment>
<feature type="compositionally biased region" description="Low complexity" evidence="9">
    <location>
        <begin position="544"/>
        <end position="557"/>
    </location>
</feature>
<evidence type="ECO:0000256" key="2">
    <source>
        <dbReference type="ARBA" id="ARBA00005383"/>
    </source>
</evidence>
<dbReference type="AlphaFoldDB" id="A0A077QW93"/>
<dbReference type="InterPro" id="IPR004181">
    <property type="entry name" value="Znf_MIZ"/>
</dbReference>
<feature type="region of interest" description="Disordered" evidence="9">
    <location>
        <begin position="574"/>
        <end position="601"/>
    </location>
</feature>
<feature type="region of interest" description="Disordered" evidence="9">
    <location>
        <begin position="461"/>
        <end position="559"/>
    </location>
</feature>
<dbReference type="GO" id="GO:0016925">
    <property type="term" value="P:protein sumoylation"/>
    <property type="evidence" value="ECO:0007669"/>
    <property type="project" value="UniProtKB-UniPathway"/>
</dbReference>
<evidence type="ECO:0000259" key="11">
    <source>
        <dbReference type="PROSITE" id="PS51466"/>
    </source>
</evidence>
<dbReference type="InterPro" id="IPR038654">
    <property type="entry name" value="PINIT_sf"/>
</dbReference>
<dbReference type="Gene3D" id="2.60.120.780">
    <property type="entry name" value="PINIT domain"/>
    <property type="match status" value="1"/>
</dbReference>
<protein>
    <submittedName>
        <fullName evidence="12">Related to SIZ1-E3-like factor in the SUMO pathway</fullName>
    </submittedName>
</protein>
<dbReference type="UniPathway" id="UPA00886"/>
<dbReference type="PANTHER" id="PTHR10782">
    <property type="entry name" value="ZINC FINGER MIZ DOMAIN-CONTAINING PROTEIN"/>
    <property type="match status" value="1"/>
</dbReference>
<dbReference type="CDD" id="cd16792">
    <property type="entry name" value="SP-RING_Siz-like"/>
    <property type="match status" value="1"/>
</dbReference>
<feature type="compositionally biased region" description="Gly residues" evidence="9">
    <location>
        <begin position="783"/>
        <end position="795"/>
    </location>
</feature>
<dbReference type="InterPro" id="IPR031141">
    <property type="entry name" value="SIZ1/2_SP-RING"/>
</dbReference>
<evidence type="ECO:0000313" key="12">
    <source>
        <dbReference type="EMBL" id="CDI54440.1"/>
    </source>
</evidence>
<evidence type="ECO:0000256" key="5">
    <source>
        <dbReference type="ARBA" id="ARBA00022771"/>
    </source>
</evidence>
<dbReference type="Pfam" id="PF14324">
    <property type="entry name" value="PINIT"/>
    <property type="match status" value="1"/>
</dbReference>
<evidence type="ECO:0000256" key="6">
    <source>
        <dbReference type="ARBA" id="ARBA00022786"/>
    </source>
</evidence>
<reference evidence="12" key="1">
    <citation type="journal article" date="2014" name="Genome Biol. Evol.">
        <title>Gene Loss Rather Than Gene Gain Is Associated with a Host Jump from Monocots to Dicots in the Smut Fungus Melanopsichium pennsylvanicum.</title>
        <authorList>
            <person name="Sharma R."/>
            <person name="Mishra B."/>
            <person name="Runge F."/>
            <person name="Thines M."/>
        </authorList>
    </citation>
    <scope>NUCLEOTIDE SEQUENCE</scope>
    <source>
        <strain evidence="12">4</strain>
    </source>
</reference>
<dbReference type="EMBL" id="HG529613">
    <property type="protein sequence ID" value="CDI54440.1"/>
    <property type="molecule type" value="Genomic_DNA"/>
</dbReference>
<feature type="compositionally biased region" description="Low complexity" evidence="9">
    <location>
        <begin position="586"/>
        <end position="601"/>
    </location>
</feature>
<feature type="compositionally biased region" description="Basic and acidic residues" evidence="9">
    <location>
        <begin position="713"/>
        <end position="731"/>
    </location>
</feature>
<dbReference type="GO" id="GO:0061665">
    <property type="term" value="F:SUMO ligase activity"/>
    <property type="evidence" value="ECO:0007669"/>
    <property type="project" value="TreeGrafter"/>
</dbReference>
<organism evidence="12">
    <name type="scientific">Melanopsichium pennsylvanicum 4</name>
    <dbReference type="NCBI Taxonomy" id="1398559"/>
    <lineage>
        <taxon>Eukaryota</taxon>
        <taxon>Fungi</taxon>
        <taxon>Dikarya</taxon>
        <taxon>Basidiomycota</taxon>
        <taxon>Ustilaginomycotina</taxon>
        <taxon>Ustilaginomycetes</taxon>
        <taxon>Ustilaginales</taxon>
        <taxon>Ustilaginaceae</taxon>
        <taxon>Melanopsichium</taxon>
    </lineage>
</organism>
<keyword evidence="6" id="KW-0833">Ubl conjugation pathway</keyword>
<evidence type="ECO:0000256" key="1">
    <source>
        <dbReference type="ARBA" id="ARBA00004718"/>
    </source>
</evidence>
<keyword evidence="4" id="KW-0479">Metal-binding</keyword>
<feature type="compositionally biased region" description="Polar residues" evidence="9">
    <location>
        <begin position="656"/>
        <end position="674"/>
    </location>
</feature>
<evidence type="ECO:0000256" key="4">
    <source>
        <dbReference type="ARBA" id="ARBA00022723"/>
    </source>
</evidence>
<dbReference type="Gene3D" id="3.30.40.10">
    <property type="entry name" value="Zinc/RING finger domain, C3HC4 (zinc finger)"/>
    <property type="match status" value="1"/>
</dbReference>
<dbReference type="GO" id="GO:0000785">
    <property type="term" value="C:chromatin"/>
    <property type="evidence" value="ECO:0007669"/>
    <property type="project" value="TreeGrafter"/>
</dbReference>
<keyword evidence="3" id="KW-0808">Transferase</keyword>
<feature type="domain" description="PINIT" evidence="11">
    <location>
        <begin position="187"/>
        <end position="349"/>
    </location>
</feature>
<feature type="compositionally biased region" description="Polar residues" evidence="9">
    <location>
        <begin position="472"/>
        <end position="487"/>
    </location>
</feature>
<dbReference type="PANTHER" id="PTHR10782:SF4">
    <property type="entry name" value="TONALLI, ISOFORM E"/>
    <property type="match status" value="1"/>
</dbReference>
<dbReference type="InterPro" id="IPR023321">
    <property type="entry name" value="PINIT"/>
</dbReference>
<dbReference type="InterPro" id="IPR013083">
    <property type="entry name" value="Znf_RING/FYVE/PHD"/>
</dbReference>
<feature type="region of interest" description="Disordered" evidence="9">
    <location>
        <begin position="713"/>
        <end position="835"/>
    </location>
</feature>
<accession>A0A077QW93</accession>
<evidence type="ECO:0000256" key="9">
    <source>
        <dbReference type="SAM" id="MobiDB-lite"/>
    </source>
</evidence>
<comment type="pathway">
    <text evidence="1">Protein modification; protein sumoylation.</text>
</comment>
<evidence type="ECO:0000256" key="8">
    <source>
        <dbReference type="PROSITE-ProRule" id="PRU00452"/>
    </source>
</evidence>
<evidence type="ECO:0000256" key="7">
    <source>
        <dbReference type="ARBA" id="ARBA00022833"/>
    </source>
</evidence>
<feature type="region of interest" description="Disordered" evidence="9">
    <location>
        <begin position="639"/>
        <end position="686"/>
    </location>
</feature>
<sequence length="835" mass="89160">MPPDTAMSGFADCALLVEAIRALTLAQAKALIKDINNEPAASCGRLALSGNKPEIINRLTTSLTERKNQGDIRGYQKFRSLIHRYKSPPSAAPAYRNGSSGHGLTDLPQLPFHSSAVRHLLGTFDTFEPLFTNVFPLLARSSTTSAGTCSGLNAAGAYAAHPQRPGGIPANKVPGIASSPYSPLASATANSSRPVGSAGSARINFRPSPFYEIKQFVSPVIQCPEAPTQTDHKNVFLHVTFEPDQARQLANPQHQLRLFCTTMEAHAASLSGRNPATVEFPLTCQARVNGHNLSTNLRGSKKNIGRVPPPNLNKDNMLSIVPGRPNRIELTYANAPKRHVLVAAICEITTVETLVTHLRSKQLRRKEEVLLKMRREAEDDDIEAGAATMSLKCPLSYMRITTPCRSTHCSHVQCFDAESFFSVNEQSPSWACPVCNKTIKVEDLLMDGYVDDILKRVPQDEDSVVVEPDGSWRTSDGRVSSIGTAQATPAAEGTPVQDRFLGRESEEVKPNVGTSSSGAKPDGARRDSPDGIVLLDSPSPPPHSTSRAPAPASASTAVLESTSTQSLVAASASSAAEQQMRNRSTSSLPSHAPLAAPANALAPPRYERIELLSSSTSTSARNSPIVAAGEVIDLTLDSDDEEETVVSARPAAPVNGVQSRMQPGASTSSGYQRINSSSNGSSSASRSAFANYSSNAFTTPNRAGPFQAAMDRVDATAEDEQICRPDKRQRPDIPTPTDPRLINGRPPVRATPVDSRRTSLPTAYVDMGGANGSRSHCGPNGTAAGGGGSSTGWRGGYRDPASARGAVEDEDGDDSWMDNAHSDQDQYLNEDEWWP</sequence>
<proteinExistence type="inferred from homology"/>